<gene>
    <name evidence="2" type="ORF">ANIA_08650</name>
</gene>
<evidence type="ECO:0000313" key="2">
    <source>
        <dbReference type="EMBL" id="CBF78256.1"/>
    </source>
</evidence>
<dbReference type="HOGENOM" id="CLU_045552_0_0_1"/>
<dbReference type="OMA" id="RPAQNEV"/>
<keyword evidence="1" id="KW-0732">Signal</keyword>
<evidence type="ECO:0000313" key="3">
    <source>
        <dbReference type="Proteomes" id="UP000000560"/>
    </source>
</evidence>
<proteinExistence type="predicted"/>
<dbReference type="VEuPathDB" id="FungiDB:AN8650"/>
<dbReference type="AlphaFoldDB" id="Q5AST0"/>
<name>Q5AST0_EMENI</name>
<feature type="chain" id="PRO_5010342998" evidence="1">
    <location>
        <begin position="27"/>
        <end position="496"/>
    </location>
</feature>
<keyword evidence="3" id="KW-1185">Reference proteome</keyword>
<reference evidence="3" key="1">
    <citation type="journal article" date="2005" name="Nature">
        <title>Sequencing of Aspergillus nidulans and comparative analysis with A. fumigatus and A. oryzae.</title>
        <authorList>
            <person name="Galagan J.E."/>
            <person name="Calvo S.E."/>
            <person name="Cuomo C."/>
            <person name="Ma L.J."/>
            <person name="Wortman J.R."/>
            <person name="Batzoglou S."/>
            <person name="Lee S.I."/>
            <person name="Basturkmen M."/>
            <person name="Spevak C.C."/>
            <person name="Clutterbuck J."/>
            <person name="Kapitonov V."/>
            <person name="Jurka J."/>
            <person name="Scazzocchio C."/>
            <person name="Farman M."/>
            <person name="Butler J."/>
            <person name="Purcell S."/>
            <person name="Harris S."/>
            <person name="Braus G.H."/>
            <person name="Draht O."/>
            <person name="Busch S."/>
            <person name="D'Enfert C."/>
            <person name="Bouchier C."/>
            <person name="Goldman G.H."/>
            <person name="Bell-Pedersen D."/>
            <person name="Griffiths-Jones S."/>
            <person name="Doonan J.H."/>
            <person name="Yu J."/>
            <person name="Vienken K."/>
            <person name="Pain A."/>
            <person name="Freitag M."/>
            <person name="Selker E.U."/>
            <person name="Archer D.B."/>
            <person name="Penalva M.A."/>
            <person name="Oakley B.R."/>
            <person name="Momany M."/>
            <person name="Tanaka T."/>
            <person name="Kumagai T."/>
            <person name="Asai K."/>
            <person name="Machida M."/>
            <person name="Nierman W.C."/>
            <person name="Denning D.W."/>
            <person name="Caddick M."/>
            <person name="Hynes M."/>
            <person name="Paoletti M."/>
            <person name="Fischer R."/>
            <person name="Miller B."/>
            <person name="Dyer P."/>
            <person name="Sachs M.S."/>
            <person name="Osmani S.A."/>
            <person name="Birren B.W."/>
        </authorList>
    </citation>
    <scope>NUCLEOTIDE SEQUENCE [LARGE SCALE GENOMIC DNA]</scope>
    <source>
        <strain evidence="3">FGSC A4 / ATCC 38163 / CBS 112.46 / NRRL 194 / M139</strain>
    </source>
</reference>
<sequence length="496" mass="55910">MVPKRDPGVVAIMLLATLGLYLVSLGEEVPDPLEDRFVFRVLTFLHVQMSESSEATGWQQVRHYKDHLGHPVVLEQYIEEGYDPYSSHLVPIQIYSTVLLDTDHKSLRAYLLQGFYNDAVLPLFEIYSFCPPDAFACIEHNRREIAYRKSQHRLKVPNPPPLIPRFFNACSDRPIGRCLLLRSHSYRLGYVGDWDLYIEAGSAPDDLAFNRSFSRFQADVVEEQRRADGDDELGLAGFELSIERIQCQIDVSQVIVADIFPNAQRPELEYALDTDEGVLANAELPPDVEAEIREQLEKQSTEINYAVESTFRIMDDDAGVVTVTNTSEGDDADLQYLVYAPFLSHWRNVPHSSIPLLKATARLFHHSTSWSSIRPAHSHLIQTLIAPFPVGARHTITVAGSSSEIHRIYPQYLTDTVGAAERMLTNPCRILAVVLDRPNFVEEAGVYFYMSEYTSSVDIPPEMEPQPDDTEVWRVVGMKEVSGLLGMVGVGKGRAE</sequence>
<protein>
    <submittedName>
        <fullName evidence="2">Uncharacterized protein</fullName>
    </submittedName>
</protein>
<dbReference type="STRING" id="227321.Q5AST0"/>
<reference evidence="3" key="2">
    <citation type="journal article" date="2009" name="Fungal Genet. Biol.">
        <title>The 2008 update of the Aspergillus nidulans genome annotation: a community effort.</title>
        <authorList>
            <person name="Wortman J.R."/>
            <person name="Gilsenan J.M."/>
            <person name="Joardar V."/>
            <person name="Deegan J."/>
            <person name="Clutterbuck J."/>
            <person name="Andersen M.R."/>
            <person name="Archer D."/>
            <person name="Bencina M."/>
            <person name="Braus G."/>
            <person name="Coutinho P."/>
            <person name="von Dohren H."/>
            <person name="Doonan J."/>
            <person name="Driessen A.J."/>
            <person name="Durek P."/>
            <person name="Espeso E."/>
            <person name="Fekete E."/>
            <person name="Flipphi M."/>
            <person name="Estrada C.G."/>
            <person name="Geysens S."/>
            <person name="Goldman G."/>
            <person name="de Groot P.W."/>
            <person name="Hansen K."/>
            <person name="Harris S.D."/>
            <person name="Heinekamp T."/>
            <person name="Helmstaedt K."/>
            <person name="Henrissat B."/>
            <person name="Hofmann G."/>
            <person name="Homan T."/>
            <person name="Horio T."/>
            <person name="Horiuchi H."/>
            <person name="James S."/>
            <person name="Jones M."/>
            <person name="Karaffa L."/>
            <person name="Karanyi Z."/>
            <person name="Kato M."/>
            <person name="Keller N."/>
            <person name="Kelly D.E."/>
            <person name="Kiel J.A."/>
            <person name="Kim J.M."/>
            <person name="van der Klei I.J."/>
            <person name="Klis F.M."/>
            <person name="Kovalchuk A."/>
            <person name="Krasevec N."/>
            <person name="Kubicek C.P."/>
            <person name="Liu B."/>
            <person name="Maccabe A."/>
            <person name="Meyer V."/>
            <person name="Mirabito P."/>
            <person name="Miskei M."/>
            <person name="Mos M."/>
            <person name="Mullins J."/>
            <person name="Nelson D.R."/>
            <person name="Nielsen J."/>
            <person name="Oakley B.R."/>
            <person name="Osmani S.A."/>
            <person name="Pakula T."/>
            <person name="Paszewski A."/>
            <person name="Paulsen I."/>
            <person name="Pilsyk S."/>
            <person name="Pocsi I."/>
            <person name="Punt P.J."/>
            <person name="Ram A.F."/>
            <person name="Ren Q."/>
            <person name="Robellet X."/>
            <person name="Robson G."/>
            <person name="Seiboth B."/>
            <person name="van Solingen P."/>
            <person name="Specht T."/>
            <person name="Sun J."/>
            <person name="Taheri-Talesh N."/>
            <person name="Takeshita N."/>
            <person name="Ussery D."/>
            <person name="vanKuyk P.A."/>
            <person name="Visser H."/>
            <person name="van de Vondervoort P.J."/>
            <person name="de Vries R.P."/>
            <person name="Walton J."/>
            <person name="Xiang X."/>
            <person name="Xiong Y."/>
            <person name="Zeng A.P."/>
            <person name="Brandt B.W."/>
            <person name="Cornell M.J."/>
            <person name="van den Hondel C.A."/>
            <person name="Visser J."/>
            <person name="Oliver S.G."/>
            <person name="Turner G."/>
        </authorList>
    </citation>
    <scope>GENOME REANNOTATION</scope>
    <source>
        <strain evidence="3">FGSC A4 / ATCC 38163 / CBS 112.46 / NRRL 194 / M139</strain>
    </source>
</reference>
<dbReference type="OrthoDB" id="4276722at2759"/>
<accession>C8VAB8</accession>
<evidence type="ECO:0000256" key="1">
    <source>
        <dbReference type="SAM" id="SignalP"/>
    </source>
</evidence>
<dbReference type="GeneID" id="2868553"/>
<dbReference type="Proteomes" id="UP000000560">
    <property type="component" value="Chromosome III"/>
</dbReference>
<dbReference type="InParanoid" id="Q5AST0"/>
<accession>Q5AST0</accession>
<dbReference type="EMBL" id="BN001303">
    <property type="protein sequence ID" value="CBF78256.1"/>
    <property type="molecule type" value="Genomic_DNA"/>
</dbReference>
<organism evidence="2 3">
    <name type="scientific">Emericella nidulans (strain FGSC A4 / ATCC 38163 / CBS 112.46 / NRRL 194 / M139)</name>
    <name type="common">Aspergillus nidulans</name>
    <dbReference type="NCBI Taxonomy" id="227321"/>
    <lineage>
        <taxon>Eukaryota</taxon>
        <taxon>Fungi</taxon>
        <taxon>Dikarya</taxon>
        <taxon>Ascomycota</taxon>
        <taxon>Pezizomycotina</taxon>
        <taxon>Eurotiomycetes</taxon>
        <taxon>Eurotiomycetidae</taxon>
        <taxon>Eurotiales</taxon>
        <taxon>Aspergillaceae</taxon>
        <taxon>Aspergillus</taxon>
        <taxon>Aspergillus subgen. Nidulantes</taxon>
    </lineage>
</organism>
<feature type="signal peptide" evidence="1">
    <location>
        <begin position="1"/>
        <end position="26"/>
    </location>
</feature>
<dbReference type="RefSeq" id="XP_681919.1">
    <property type="nucleotide sequence ID" value="XM_676827.1"/>
</dbReference>
<dbReference type="KEGG" id="ani:ANIA_08650"/>